<evidence type="ECO:0000256" key="2">
    <source>
        <dbReference type="ARBA" id="ARBA00022748"/>
    </source>
</evidence>
<dbReference type="CDD" id="cd02966">
    <property type="entry name" value="TlpA_like_family"/>
    <property type="match status" value="1"/>
</dbReference>
<dbReference type="Pfam" id="PF08534">
    <property type="entry name" value="Redoxin"/>
    <property type="match status" value="1"/>
</dbReference>
<dbReference type="EMBL" id="JAAMPU010000097">
    <property type="protein sequence ID" value="NMH26944.1"/>
    <property type="molecule type" value="Genomic_DNA"/>
</dbReference>
<dbReference type="AlphaFoldDB" id="A0A972FPB9"/>
<evidence type="ECO:0000313" key="7">
    <source>
        <dbReference type="Proteomes" id="UP000712080"/>
    </source>
</evidence>
<comment type="subcellular location">
    <subcellularLocation>
        <location evidence="1">Cell envelope</location>
    </subcellularLocation>
</comment>
<reference evidence="6" key="1">
    <citation type="submission" date="2020-02" db="EMBL/GenBank/DDBJ databases">
        <title>Flavobacterium sp. genome.</title>
        <authorList>
            <person name="Jung H.S."/>
            <person name="Baek J.H."/>
            <person name="Jeon C.O."/>
        </authorList>
    </citation>
    <scope>NUCLEOTIDE SEQUENCE</scope>
    <source>
        <strain evidence="6">SE-s28</strain>
    </source>
</reference>
<keyword evidence="3" id="KW-1015">Disulfide bond</keyword>
<name>A0A972FPB9_9FLAO</name>
<evidence type="ECO:0000256" key="3">
    <source>
        <dbReference type="ARBA" id="ARBA00023157"/>
    </source>
</evidence>
<dbReference type="PROSITE" id="PS51352">
    <property type="entry name" value="THIOREDOXIN_2"/>
    <property type="match status" value="1"/>
</dbReference>
<accession>A0A972FPB9</accession>
<dbReference type="GO" id="GO:0017004">
    <property type="term" value="P:cytochrome complex assembly"/>
    <property type="evidence" value="ECO:0007669"/>
    <property type="project" value="UniProtKB-KW"/>
</dbReference>
<dbReference type="SUPFAM" id="SSF52833">
    <property type="entry name" value="Thioredoxin-like"/>
    <property type="match status" value="1"/>
</dbReference>
<keyword evidence="2" id="KW-0201">Cytochrome c-type biogenesis</keyword>
<dbReference type="GO" id="GO:0016491">
    <property type="term" value="F:oxidoreductase activity"/>
    <property type="evidence" value="ECO:0007669"/>
    <property type="project" value="InterPro"/>
</dbReference>
<dbReference type="RefSeq" id="WP_169525950.1">
    <property type="nucleotide sequence ID" value="NZ_JAAMPU010000097.1"/>
</dbReference>
<dbReference type="PANTHER" id="PTHR42852">
    <property type="entry name" value="THIOL:DISULFIDE INTERCHANGE PROTEIN DSBE"/>
    <property type="match status" value="1"/>
</dbReference>
<dbReference type="Proteomes" id="UP000712080">
    <property type="component" value="Unassembled WGS sequence"/>
</dbReference>
<evidence type="ECO:0000256" key="4">
    <source>
        <dbReference type="ARBA" id="ARBA00023284"/>
    </source>
</evidence>
<dbReference type="GO" id="GO:0030313">
    <property type="term" value="C:cell envelope"/>
    <property type="evidence" value="ECO:0007669"/>
    <property type="project" value="UniProtKB-SubCell"/>
</dbReference>
<dbReference type="PANTHER" id="PTHR42852:SF6">
    <property type="entry name" value="THIOL:DISULFIDE INTERCHANGE PROTEIN DSBE"/>
    <property type="match status" value="1"/>
</dbReference>
<dbReference type="PROSITE" id="PS51257">
    <property type="entry name" value="PROKAR_LIPOPROTEIN"/>
    <property type="match status" value="1"/>
</dbReference>
<gene>
    <name evidence="6" type="ORF">G6047_02770</name>
</gene>
<dbReference type="InterPro" id="IPR036249">
    <property type="entry name" value="Thioredoxin-like_sf"/>
</dbReference>
<dbReference type="InterPro" id="IPR050553">
    <property type="entry name" value="Thioredoxin_ResA/DsbE_sf"/>
</dbReference>
<protein>
    <submittedName>
        <fullName evidence="6">TlpA family protein disulfide reductase</fullName>
    </submittedName>
</protein>
<keyword evidence="7" id="KW-1185">Reference proteome</keyword>
<proteinExistence type="predicted"/>
<dbReference type="Gene3D" id="3.40.30.10">
    <property type="entry name" value="Glutaredoxin"/>
    <property type="match status" value="1"/>
</dbReference>
<sequence>MKSTLFSVVILFASIGCSKAQKTEFTPESLKQELLTSDQNKIPFADALQKEKGKTLVIEVWASWCGDCVKAMPQLKKLQESHPEANYMFISMDKVTDKWLEGIKKHDLKGSHYFAPGGMKGAFGASIDLDWIPRYIIIDKFGKIVTYRAIEKDFEAMDQTLNKLKS</sequence>
<dbReference type="InterPro" id="IPR013766">
    <property type="entry name" value="Thioredoxin_domain"/>
</dbReference>
<comment type="caution">
    <text evidence="6">The sequence shown here is derived from an EMBL/GenBank/DDBJ whole genome shotgun (WGS) entry which is preliminary data.</text>
</comment>
<evidence type="ECO:0000313" key="6">
    <source>
        <dbReference type="EMBL" id="NMH26944.1"/>
    </source>
</evidence>
<keyword evidence="4" id="KW-0676">Redox-active center</keyword>
<evidence type="ECO:0000256" key="1">
    <source>
        <dbReference type="ARBA" id="ARBA00004196"/>
    </source>
</evidence>
<feature type="domain" description="Thioredoxin" evidence="5">
    <location>
        <begin position="24"/>
        <end position="166"/>
    </location>
</feature>
<evidence type="ECO:0000259" key="5">
    <source>
        <dbReference type="PROSITE" id="PS51352"/>
    </source>
</evidence>
<organism evidence="6 7">
    <name type="scientific">Flavobacterium silvaticum</name>
    <dbReference type="NCBI Taxonomy" id="1852020"/>
    <lineage>
        <taxon>Bacteria</taxon>
        <taxon>Pseudomonadati</taxon>
        <taxon>Bacteroidota</taxon>
        <taxon>Flavobacteriia</taxon>
        <taxon>Flavobacteriales</taxon>
        <taxon>Flavobacteriaceae</taxon>
        <taxon>Flavobacterium</taxon>
    </lineage>
</organism>
<dbReference type="InterPro" id="IPR013740">
    <property type="entry name" value="Redoxin"/>
</dbReference>